<dbReference type="RefSeq" id="WP_119931968.1">
    <property type="nucleotide sequence ID" value="NZ_QZEY01000042.1"/>
</dbReference>
<gene>
    <name evidence="2" type="ORF">D5H75_40585</name>
</gene>
<keyword evidence="3" id="KW-1185">Reference proteome</keyword>
<feature type="compositionally biased region" description="Basic and acidic residues" evidence="1">
    <location>
        <begin position="1"/>
        <end position="12"/>
    </location>
</feature>
<comment type="caution">
    <text evidence="2">The sequence shown here is derived from an EMBL/GenBank/DDBJ whole genome shotgun (WGS) entry which is preliminary data.</text>
</comment>
<dbReference type="AlphaFoldDB" id="A0A3A4A3M0"/>
<proteinExistence type="predicted"/>
<evidence type="ECO:0000313" key="3">
    <source>
        <dbReference type="Proteomes" id="UP000265768"/>
    </source>
</evidence>
<evidence type="ECO:0000256" key="1">
    <source>
        <dbReference type="SAM" id="MobiDB-lite"/>
    </source>
</evidence>
<feature type="region of interest" description="Disordered" evidence="1">
    <location>
        <begin position="1"/>
        <end position="22"/>
    </location>
</feature>
<accession>A0A3A4A3M0</accession>
<sequence>MPRNWLDLRPEAFGRQPETGLPMLLTPPGDPCGTLPLDLFADEPAAPRPRGWLELSPAAFGRTRGAQGALFADQDPTTPDMFTA</sequence>
<evidence type="ECO:0000313" key="2">
    <source>
        <dbReference type="EMBL" id="RJL19246.1"/>
    </source>
</evidence>
<protein>
    <submittedName>
        <fullName evidence="2">Uncharacterized protein</fullName>
    </submittedName>
</protein>
<dbReference type="EMBL" id="QZEY01000042">
    <property type="protein sequence ID" value="RJL19246.1"/>
    <property type="molecule type" value="Genomic_DNA"/>
</dbReference>
<dbReference type="Proteomes" id="UP000265768">
    <property type="component" value="Unassembled WGS sequence"/>
</dbReference>
<organism evidence="2 3">
    <name type="scientific">Bailinhaonella thermotolerans</name>
    <dbReference type="NCBI Taxonomy" id="1070861"/>
    <lineage>
        <taxon>Bacteria</taxon>
        <taxon>Bacillati</taxon>
        <taxon>Actinomycetota</taxon>
        <taxon>Actinomycetes</taxon>
        <taxon>Streptosporangiales</taxon>
        <taxon>Streptosporangiaceae</taxon>
        <taxon>Bailinhaonella</taxon>
    </lineage>
</organism>
<reference evidence="2 3" key="1">
    <citation type="submission" date="2018-09" db="EMBL/GenBank/DDBJ databases">
        <title>YIM 75507 draft genome.</title>
        <authorList>
            <person name="Tang S."/>
            <person name="Feng Y."/>
        </authorList>
    </citation>
    <scope>NUCLEOTIDE SEQUENCE [LARGE SCALE GENOMIC DNA]</scope>
    <source>
        <strain evidence="2 3">YIM 75507</strain>
    </source>
</reference>
<name>A0A3A4A3M0_9ACTN</name>